<feature type="compositionally biased region" description="Low complexity" evidence="1">
    <location>
        <begin position="125"/>
        <end position="134"/>
    </location>
</feature>
<dbReference type="Proteomes" id="UP000193920">
    <property type="component" value="Unassembled WGS sequence"/>
</dbReference>
<name>A0A1Y2EX69_9FUNG</name>
<feature type="compositionally biased region" description="Basic and acidic residues" evidence="1">
    <location>
        <begin position="954"/>
        <end position="978"/>
    </location>
</feature>
<feature type="compositionally biased region" description="Acidic residues" evidence="1">
    <location>
        <begin position="597"/>
        <end position="608"/>
    </location>
</feature>
<dbReference type="EMBL" id="MCOG01000023">
    <property type="protein sequence ID" value="ORY76168.1"/>
    <property type="molecule type" value="Genomic_DNA"/>
</dbReference>
<accession>A0A1Y2EX69</accession>
<feature type="region of interest" description="Disordered" evidence="1">
    <location>
        <begin position="851"/>
        <end position="883"/>
    </location>
</feature>
<dbReference type="STRING" id="1754190.A0A1Y2EX69"/>
<gene>
    <name evidence="2" type="ORF">LY90DRAFT_665669</name>
</gene>
<evidence type="ECO:0000313" key="2">
    <source>
        <dbReference type="EMBL" id="ORY76168.1"/>
    </source>
</evidence>
<evidence type="ECO:0000313" key="3">
    <source>
        <dbReference type="Proteomes" id="UP000193920"/>
    </source>
</evidence>
<evidence type="ECO:0000256" key="1">
    <source>
        <dbReference type="SAM" id="MobiDB-lite"/>
    </source>
</evidence>
<protein>
    <submittedName>
        <fullName evidence="2">Uncharacterized protein</fullName>
    </submittedName>
</protein>
<reference evidence="2 3" key="1">
    <citation type="submission" date="2016-08" db="EMBL/GenBank/DDBJ databases">
        <title>A Parts List for Fungal Cellulosomes Revealed by Comparative Genomics.</title>
        <authorList>
            <consortium name="DOE Joint Genome Institute"/>
            <person name="Haitjema C.H."/>
            <person name="Gilmore S.P."/>
            <person name="Henske J.K."/>
            <person name="Solomon K.V."/>
            <person name="De Groot R."/>
            <person name="Kuo A."/>
            <person name="Mondo S.J."/>
            <person name="Salamov A.A."/>
            <person name="Labutti K."/>
            <person name="Zhao Z."/>
            <person name="Chiniquy J."/>
            <person name="Barry K."/>
            <person name="Brewer H.M."/>
            <person name="Purvine S.O."/>
            <person name="Wright A.T."/>
            <person name="Boxma B."/>
            <person name="Van Alen T."/>
            <person name="Hackstein J.H."/>
            <person name="Baker S.E."/>
            <person name="Grigoriev I.V."/>
            <person name="O'Malley M.A."/>
        </authorList>
    </citation>
    <scope>NUCLEOTIDE SEQUENCE [LARGE SCALE GENOMIC DNA]</scope>
    <source>
        <strain evidence="2 3">G1</strain>
    </source>
</reference>
<dbReference type="OrthoDB" id="10653161at2759"/>
<feature type="region of interest" description="Disordered" evidence="1">
    <location>
        <begin position="125"/>
        <end position="146"/>
    </location>
</feature>
<proteinExistence type="predicted"/>
<comment type="caution">
    <text evidence="2">The sequence shown here is derived from an EMBL/GenBank/DDBJ whole genome shotgun (WGS) entry which is preliminary data.</text>
</comment>
<feature type="compositionally biased region" description="Low complexity" evidence="1">
    <location>
        <begin position="851"/>
        <end position="871"/>
    </location>
</feature>
<sequence>MESDTYNNYANPSYGYLDNTNNVIEMNDDYEESYIYKNNQNKYNLANSGIYDSLNINRDNNNNNFNNTNYPPNFNNNTPRFQSQPKHLFNNSEITYGLYDKSIKINSIPKSNDININSNTNVNTSIENNSNNTTFQPSSPPRQLINQTYPHTPIQIHNQYHYQNQNNLASPTFSSPSRKRQLPSSFYRMSPQHQAFIQKQQLLSKQQLSPQRQHRSIYHSQSLSPSHLLQQYEFDNNSNPNPNLISSVTMTPKTLPPFHTNFSSPNKYPLVSSPNSRLLQQQEQQQQQILKEKFFNSNQIQSQIQNHIPYQNQYQNLSPNNSMNKRQPPQSHHFTSNINNIATNNNVNHLINQNNTNINNNSIILNYVQQNYTEPEPTEKINYVQIETSLHKDIQINNNSNNLNPFNTINEGKSTVDNNLSMKMSNSNLKNNKIILSENEVTEKTLNPLLSTNDYSQLNLISINYNNNSNNINEECNHSNSTSIYNNDNESSSDTSQEYLQYYQSCCKDEEEEEEHEQEHKENSQYISTQRQINNDYINDNTILSPPQEQHQILMEQNPNLLLRSLDFNLNNDQYQSHHQHQSNNIVKASSNNDNYNDNDDNNNDDVSSEIIENSEYNISKIVDYYQSSLDGSEISVSNIINDYNNNNSYNSYNYSQEKLDQFNSNLSLVSHHSNQNQIQNQNTNISQNQNVNINQNQSQSQNQVNSYLDKNRISIIKPYLNSYSSVSDTSFLLNSSRKNASSIENIDSSDNTETVNIYSTISREEEENENRNIEKSYSSQQFIPNKELSSIKTKDINLQEILKVLSSHGYGIYDPLNNEQFSNRIDITSAIDAATSIKLFNNNDNNNFNINTSSNNSSNSSINQKNNINNQKDEIRSQNKKSFYYNSDERMMKEELELISSFKEDPDQKIKVCLNKMNVSSSSLSSSVYDETVNICKNPGSQSSFHYIEDNIENNHNRDSNNDNKDSDKKFENRNEKLNLSSNESSTRLKSNSLLNFSNSLITNSNNNYNDADSITNNDENISNNENNINELYNEVCNSEFTIISSGPSLSFINDYNAEKVENIEYPYQLERKFSSFTFKSATSSSFFGDDEGNILDDLLSKKFSKSPCLKTLNGPRYNKEEVHKILKNSFSRSSQEDHSHRLTSLNNKGFFDNLSPSVNEKLSSKIITYGTENDKNSSKNNASKNTKIIINKNENENIYENDIKKIAQDDLRTPILSKNTFNINNTPLSPKKKVFLKDTKDNVSNFSYNSFFDSYNEPNDSDTETVNKNLKALHLNDSVRNMMSNFINSNSIEGSEIENDLDELDIKDNDTVVNIITNYNRSNTNKPNANINFNRKLKKKIPSKLNPSYTNTTINKNSYIRNKTIDDGNISNKSCTPLKAKININNSVNNNSKNCFSIENGSSIEVNSKNSMNNCNVYLKNYDQLNSSATTSHVNDILKHPNSISDIMGSDTNYSSSEFINNSAIINMAQNIISKESYHIPKETSQQISGDFSHLSFTNNNKKSGYFDFNNTNNTNRIKNTIHNRHLAGSIYKKLNKSSKSLLKESQKEIVKISHIPRFNLHNHIKSKSIKTLPEIANHNEKQEKKQYNLSSLFDLNDNSITNKDLMRYQIRLYDFLKQRRNLSKKKSIVNNNELYSNLNNEISPNESLHLFHQFTGYRHILNNNGNYYNSYYSNNNNVNDNILYNEPSNIMVNNNEKNYIDENINNVKITSDNNNNTEEISEFDLPYYIKNGFYTSESNHRYQLNKWYLKSVCIGNNPYKNNIFNNQANRFRTPINNTELLNNKIFDDPELQRKFKLIQSNYKDKNY</sequence>
<keyword evidence="3" id="KW-1185">Reference proteome</keyword>
<feature type="region of interest" description="Disordered" evidence="1">
    <location>
        <begin position="588"/>
        <end position="608"/>
    </location>
</feature>
<organism evidence="2 3">
    <name type="scientific">Neocallimastix californiae</name>
    <dbReference type="NCBI Taxonomy" id="1754190"/>
    <lineage>
        <taxon>Eukaryota</taxon>
        <taxon>Fungi</taxon>
        <taxon>Fungi incertae sedis</taxon>
        <taxon>Chytridiomycota</taxon>
        <taxon>Chytridiomycota incertae sedis</taxon>
        <taxon>Neocallimastigomycetes</taxon>
        <taxon>Neocallimastigales</taxon>
        <taxon>Neocallimastigaceae</taxon>
        <taxon>Neocallimastix</taxon>
    </lineage>
</organism>
<feature type="region of interest" description="Disordered" evidence="1">
    <location>
        <begin position="954"/>
        <end position="986"/>
    </location>
</feature>